<dbReference type="GeneID" id="77946543"/>
<dbReference type="Proteomes" id="UP000663144">
    <property type="component" value="Segment"/>
</dbReference>
<dbReference type="RefSeq" id="YP_010670338.1">
    <property type="nucleotide sequence ID" value="NC_070964.1"/>
</dbReference>
<accession>A0A873W9N1</accession>
<organism evidence="1 2">
    <name type="scientific">Synechococcus phage S-H38</name>
    <dbReference type="NCBI Taxonomy" id="2783673"/>
    <lineage>
        <taxon>Viruses</taxon>
        <taxon>Duplodnaviria</taxon>
        <taxon>Heunggongvirae</taxon>
        <taxon>Uroviricota</taxon>
        <taxon>Caudoviricetes</taxon>
        <taxon>Pantevenvirales</taxon>
        <taxon>Kyanoviridae</taxon>
        <taxon>Yellowseavirus</taxon>
        <taxon>Yellowseavirus thirtyeight</taxon>
    </lineage>
</organism>
<dbReference type="EMBL" id="MW117965">
    <property type="protein sequence ID" value="QPB07847.1"/>
    <property type="molecule type" value="Genomic_DNA"/>
</dbReference>
<name>A0A873W9N1_9CAUD</name>
<dbReference type="KEGG" id="vg:77946543"/>
<keyword evidence="2" id="KW-1185">Reference proteome</keyword>
<protein>
    <submittedName>
        <fullName evidence="1">Uncharacterized protein</fullName>
    </submittedName>
</protein>
<evidence type="ECO:0000313" key="1">
    <source>
        <dbReference type="EMBL" id="QPB07847.1"/>
    </source>
</evidence>
<evidence type="ECO:0000313" key="2">
    <source>
        <dbReference type="Proteomes" id="UP000663144"/>
    </source>
</evidence>
<reference evidence="1" key="1">
    <citation type="submission" date="2020-10" db="EMBL/GenBank/DDBJ databases">
        <title>The Isolation and Genome Sequence of a Novel Cyanophage S-H38 from the Yellow Sea, China.</title>
        <authorList>
            <person name="Jiang T."/>
        </authorList>
    </citation>
    <scope>NUCLEOTIDE SEQUENCE</scope>
</reference>
<proteinExistence type="predicted"/>
<sequence>MEWREWALRHAVMVPEERELIKNGPKSLAQAWKMQALKRRYVRMMENIIQDPWE</sequence>